<evidence type="ECO:0000313" key="3">
    <source>
        <dbReference type="Proteomes" id="UP000245839"/>
    </source>
</evidence>
<dbReference type="EMBL" id="UETC01000001">
    <property type="protein sequence ID" value="SSA38587.1"/>
    <property type="molecule type" value="Genomic_DNA"/>
</dbReference>
<reference evidence="1 3" key="2">
    <citation type="submission" date="2018-03" db="EMBL/GenBank/DDBJ databases">
        <title>Genomic Encyclopedia of Archaeal and Bacterial Type Strains, Phase II (KMG-II): from individual species to whole genera.</title>
        <authorList>
            <person name="Goeker M."/>
        </authorList>
    </citation>
    <scope>NUCLEOTIDE SEQUENCE [LARGE SCALE GENOMIC DNA]</scope>
    <source>
        <strain evidence="1 3">DSM 25227</strain>
    </source>
</reference>
<name>A0A2Y9A8R1_9RHOB</name>
<protein>
    <submittedName>
        <fullName evidence="2">Uncharacterized protein</fullName>
    </submittedName>
</protein>
<sequence length="211" mass="21464">MMRLFASENPNRGRALGVLLTAALLGGGAAAQGLGPVTLVFDNGLGSESLSGTLTEFDGDRFLLDSPIGLVAIPVEGVSCIGDACPPGTAPEVASAPEITSAELVLTSHDGTSVIRGDLLKYVDETYVLATNIGEMHVPAMMVRCEGSACMTPASASAPRPGGPARIIGNGMSIEGTMLAVEDGIYVLEVVGFGELRVPIADYACEGPGCP</sequence>
<accession>A0A2Y9A8R1</accession>
<evidence type="ECO:0000313" key="2">
    <source>
        <dbReference type="EMBL" id="SSA38587.1"/>
    </source>
</evidence>
<dbReference type="AlphaFoldDB" id="A0A2Y9A8R1"/>
<evidence type="ECO:0000313" key="1">
    <source>
        <dbReference type="EMBL" id="PWJ22309.1"/>
    </source>
</evidence>
<organism evidence="2 4">
    <name type="scientific">Jannaschia seohaensis</name>
    <dbReference type="NCBI Taxonomy" id="475081"/>
    <lineage>
        <taxon>Bacteria</taxon>
        <taxon>Pseudomonadati</taxon>
        <taxon>Pseudomonadota</taxon>
        <taxon>Alphaproteobacteria</taxon>
        <taxon>Rhodobacterales</taxon>
        <taxon>Roseobacteraceae</taxon>
        <taxon>Jannaschia</taxon>
    </lineage>
</organism>
<dbReference type="Proteomes" id="UP000245839">
    <property type="component" value="Unassembled WGS sequence"/>
</dbReference>
<proteinExistence type="predicted"/>
<dbReference type="RefSeq" id="WP_146204793.1">
    <property type="nucleotide sequence ID" value="NZ_QGDJ01000001.1"/>
</dbReference>
<gene>
    <name evidence="1" type="ORF">BCF38_101720</name>
    <name evidence="2" type="ORF">SAMN05421539_101720</name>
</gene>
<evidence type="ECO:0000313" key="4">
    <source>
        <dbReference type="Proteomes" id="UP000251571"/>
    </source>
</evidence>
<dbReference type="Proteomes" id="UP000251571">
    <property type="component" value="Unassembled WGS sequence"/>
</dbReference>
<dbReference type="EMBL" id="QGDJ01000001">
    <property type="protein sequence ID" value="PWJ22309.1"/>
    <property type="molecule type" value="Genomic_DNA"/>
</dbReference>
<keyword evidence="3" id="KW-1185">Reference proteome</keyword>
<reference evidence="2 4" key="1">
    <citation type="submission" date="2016-10" db="EMBL/GenBank/DDBJ databases">
        <authorList>
            <person name="Cai Z."/>
        </authorList>
    </citation>
    <scope>NUCLEOTIDE SEQUENCE [LARGE SCALE GENOMIC DNA]</scope>
    <source>
        <strain evidence="2 4">DSM 25227</strain>
    </source>
</reference>
<dbReference type="OrthoDB" id="7861959at2"/>